<dbReference type="GeneID" id="37025527"/>
<keyword evidence="2" id="KW-1185">Reference proteome</keyword>
<name>A0A316USR4_9BASI</name>
<accession>A0A316USR4</accession>
<proteinExistence type="predicted"/>
<dbReference type="Proteomes" id="UP000245884">
    <property type="component" value="Unassembled WGS sequence"/>
</dbReference>
<dbReference type="EMBL" id="KZ819667">
    <property type="protein sequence ID" value="PWN27828.1"/>
    <property type="molecule type" value="Genomic_DNA"/>
</dbReference>
<evidence type="ECO:0000313" key="2">
    <source>
        <dbReference type="Proteomes" id="UP000245884"/>
    </source>
</evidence>
<protein>
    <submittedName>
        <fullName evidence="1">Uncharacterized protein</fullName>
    </submittedName>
</protein>
<sequence length="81" mass="8806">MTTAHRPASSSPLGNLPAAGGSWTSLASLAGRALPHRRGLPCTRISQEMRVTVASRLKRRLVDSVWRNTAICWRLVLVSAQ</sequence>
<dbReference type="AlphaFoldDB" id="A0A316USR4"/>
<gene>
    <name evidence="1" type="ORF">BDZ90DRAFT_173018</name>
</gene>
<dbReference type="RefSeq" id="XP_025362440.1">
    <property type="nucleotide sequence ID" value="XM_025503704.1"/>
</dbReference>
<reference evidence="1 2" key="1">
    <citation type="journal article" date="2018" name="Mol. Biol. Evol.">
        <title>Broad Genomic Sampling Reveals a Smut Pathogenic Ancestry of the Fungal Clade Ustilaginomycotina.</title>
        <authorList>
            <person name="Kijpornyongpan T."/>
            <person name="Mondo S.J."/>
            <person name="Barry K."/>
            <person name="Sandor L."/>
            <person name="Lee J."/>
            <person name="Lipzen A."/>
            <person name="Pangilinan J."/>
            <person name="LaButti K."/>
            <person name="Hainaut M."/>
            <person name="Henrissat B."/>
            <person name="Grigoriev I.V."/>
            <person name="Spatafora J.W."/>
            <person name="Aime M.C."/>
        </authorList>
    </citation>
    <scope>NUCLEOTIDE SEQUENCE [LARGE SCALE GENOMIC DNA]</scope>
    <source>
        <strain evidence="1 2">MCA 5214</strain>
    </source>
</reference>
<evidence type="ECO:0000313" key="1">
    <source>
        <dbReference type="EMBL" id="PWN27828.1"/>
    </source>
</evidence>
<organism evidence="1 2">
    <name type="scientific">Jaminaea rosea</name>
    <dbReference type="NCBI Taxonomy" id="1569628"/>
    <lineage>
        <taxon>Eukaryota</taxon>
        <taxon>Fungi</taxon>
        <taxon>Dikarya</taxon>
        <taxon>Basidiomycota</taxon>
        <taxon>Ustilaginomycotina</taxon>
        <taxon>Exobasidiomycetes</taxon>
        <taxon>Microstromatales</taxon>
        <taxon>Microstromatales incertae sedis</taxon>
        <taxon>Jaminaea</taxon>
    </lineage>
</organism>